<dbReference type="AlphaFoldDB" id="A0A2S1LM24"/>
<name>A0A2S1LM24_9FLAO</name>
<sequence length="386" mass="41490">MAQGTGTPGVTVAVTSGNLQRPVPVLDGIAGIMGTAYTVANIGVVKTVYGYDDAVEKGYTPELEPFLNKQLREFYNELGGTQEVWVLGVEDTMLLKDMVSTTNANGLKKLLAVSRGRVNMPYICRKPDATYTPPVAFLDKDVSDAVTASKALCQYQQKINQPIRLLIEGRVVDVDQANTFMPATASNTYVGVVLGGSLADGSASGSVALARAIKYGAHVKIGNGQNGALTITPVFIGDRPLEEFFPEELDNLSDAGYIIFHHRDGAAGYYFGIDKMAGNDDFEILAYGRMMDKVQRIATATSMPFVETSVRMNPDGTINDADAQYLEDLIKTAILAGTEAQLSAVDVIIPTAQNIINTSTLSIQVKIQPLGYLTWINITMGLTTNL</sequence>
<dbReference type="RefSeq" id="WP_108736448.1">
    <property type="nucleotide sequence ID" value="NZ_CP020919.1"/>
</dbReference>
<evidence type="ECO:0000313" key="2">
    <source>
        <dbReference type="Proteomes" id="UP000244677"/>
    </source>
</evidence>
<gene>
    <name evidence="1" type="ORF">FK004_06045</name>
</gene>
<protein>
    <recommendedName>
        <fullName evidence="3">Phage tail protein</fullName>
    </recommendedName>
</protein>
<evidence type="ECO:0000313" key="1">
    <source>
        <dbReference type="EMBL" id="AWG24820.1"/>
    </source>
</evidence>
<dbReference type="KEGG" id="fki:FK004_06045"/>
<evidence type="ECO:0008006" key="3">
    <source>
        <dbReference type="Google" id="ProtNLM"/>
    </source>
</evidence>
<dbReference type="Proteomes" id="UP000244677">
    <property type="component" value="Chromosome"/>
</dbReference>
<accession>A0A2S1LM24</accession>
<dbReference type="Pfam" id="PF10758">
    <property type="entry name" value="DUF2586"/>
    <property type="match status" value="1"/>
</dbReference>
<organism evidence="1 2">
    <name type="scientific">Flavobacterium kingsejongi</name>
    <dbReference type="NCBI Taxonomy" id="1678728"/>
    <lineage>
        <taxon>Bacteria</taxon>
        <taxon>Pseudomonadati</taxon>
        <taxon>Bacteroidota</taxon>
        <taxon>Flavobacteriia</taxon>
        <taxon>Flavobacteriales</taxon>
        <taxon>Flavobacteriaceae</taxon>
        <taxon>Flavobacterium</taxon>
    </lineage>
</organism>
<reference evidence="1 2" key="1">
    <citation type="submission" date="2017-04" db="EMBL/GenBank/DDBJ databases">
        <title>Complete genome sequence of Flavobacterium kingsejong AJ004.</title>
        <authorList>
            <person name="Lee P.C."/>
        </authorList>
    </citation>
    <scope>NUCLEOTIDE SEQUENCE [LARGE SCALE GENOMIC DNA]</scope>
    <source>
        <strain evidence="1 2">AJ004</strain>
    </source>
</reference>
<keyword evidence="2" id="KW-1185">Reference proteome</keyword>
<dbReference type="InterPro" id="IPR019694">
    <property type="entry name" value="Phage_HP1_Orf23"/>
</dbReference>
<dbReference type="EMBL" id="CP020919">
    <property type="protein sequence ID" value="AWG24820.1"/>
    <property type="molecule type" value="Genomic_DNA"/>
</dbReference>
<dbReference type="OrthoDB" id="1318179at2"/>
<proteinExistence type="predicted"/>